<gene>
    <name evidence="1" type="ORF">ABLV49_09590</name>
</gene>
<dbReference type="Gene3D" id="3.40.50.10110">
    <property type="entry name" value="DNA polymerase III subunit chi"/>
    <property type="match status" value="1"/>
</dbReference>
<dbReference type="PANTHER" id="PTHR38767">
    <property type="entry name" value="DNA POLYMERASE III SUBUNIT CHI"/>
    <property type="match status" value="1"/>
</dbReference>
<dbReference type="Pfam" id="PF04364">
    <property type="entry name" value="DNA_pol3_chi"/>
    <property type="match status" value="1"/>
</dbReference>
<reference evidence="1" key="1">
    <citation type="submission" date="2024-05" db="EMBL/GenBank/DDBJ databases">
        <authorList>
            <person name="Bunk B."/>
            <person name="Swiderski J."/>
            <person name="Sproer C."/>
            <person name="Thiel V."/>
        </authorList>
    </citation>
    <scope>NUCLEOTIDE SEQUENCE</scope>
    <source>
        <strain evidence="1">DSM 17735</strain>
    </source>
</reference>
<sequence length="146" mass="15740">MTEIAFHFNVPDKLAYGCRLLRKAYLSGATVAVTAEPEVLAELDALLWSFSATEFVPHCTGAASPDTLAATPVVLAASLADCPGREILVNLGQDVPGGFEGFERFIELVSLHPDDVQTGRSRWKHYVARGYALKKHDLASRARGAA</sequence>
<keyword evidence="1" id="KW-0548">Nucleotidyltransferase</keyword>
<dbReference type="GO" id="GO:0003887">
    <property type="term" value="F:DNA-directed DNA polymerase activity"/>
    <property type="evidence" value="ECO:0007669"/>
    <property type="project" value="UniProtKB-EC"/>
</dbReference>
<dbReference type="RefSeq" id="WP_349281355.1">
    <property type="nucleotide sequence ID" value="NZ_CBCSCU010000002.1"/>
</dbReference>
<dbReference type="PANTHER" id="PTHR38767:SF1">
    <property type="entry name" value="DNA POLYMERASE III SUBUNIT CHI"/>
    <property type="match status" value="1"/>
</dbReference>
<dbReference type="AlphaFoldDB" id="A0AAU7LWL7"/>
<dbReference type="EC" id="2.7.7.7" evidence="1"/>
<dbReference type="InterPro" id="IPR007459">
    <property type="entry name" value="DNA_pol3_chi"/>
</dbReference>
<dbReference type="EMBL" id="CP157675">
    <property type="protein sequence ID" value="XBP72025.1"/>
    <property type="molecule type" value="Genomic_DNA"/>
</dbReference>
<evidence type="ECO:0000313" key="1">
    <source>
        <dbReference type="EMBL" id="XBP72025.1"/>
    </source>
</evidence>
<dbReference type="GO" id="GO:0003677">
    <property type="term" value="F:DNA binding"/>
    <property type="evidence" value="ECO:0007669"/>
    <property type="project" value="InterPro"/>
</dbReference>
<dbReference type="GO" id="GO:0006260">
    <property type="term" value="P:DNA replication"/>
    <property type="evidence" value="ECO:0007669"/>
    <property type="project" value="InterPro"/>
</dbReference>
<keyword evidence="1" id="KW-0808">Transferase</keyword>
<proteinExistence type="predicted"/>
<dbReference type="SUPFAM" id="SSF102400">
    <property type="entry name" value="DNA polymerase III chi subunit"/>
    <property type="match status" value="1"/>
</dbReference>
<dbReference type="InterPro" id="IPR036768">
    <property type="entry name" value="PolIII_chi_sf"/>
</dbReference>
<protein>
    <submittedName>
        <fullName evidence="1">DNA polymerase III subunit chi</fullName>
        <ecNumber evidence="1">2.7.7.7</ecNumber>
    </submittedName>
</protein>
<dbReference type="NCBIfam" id="NF004348">
    <property type="entry name" value="PRK05728.1-5"/>
    <property type="match status" value="1"/>
</dbReference>
<organism evidence="1">
    <name type="scientific">Polaromonas hydrogenivorans</name>
    <dbReference type="NCBI Taxonomy" id="335476"/>
    <lineage>
        <taxon>Bacteria</taxon>
        <taxon>Pseudomonadati</taxon>
        <taxon>Pseudomonadota</taxon>
        <taxon>Betaproteobacteria</taxon>
        <taxon>Burkholderiales</taxon>
        <taxon>Comamonadaceae</taxon>
        <taxon>Polaromonas</taxon>
    </lineage>
</organism>
<name>A0AAU7LWL7_9BURK</name>
<accession>A0AAU7LWL7</accession>
<dbReference type="GO" id="GO:0032298">
    <property type="term" value="P:positive regulation of DNA-templated DNA replication initiation"/>
    <property type="evidence" value="ECO:0007669"/>
    <property type="project" value="TreeGrafter"/>
</dbReference>